<keyword evidence="1" id="KW-0732">Signal</keyword>
<keyword evidence="3" id="KW-1185">Reference proteome</keyword>
<organism evidence="2 3">
    <name type="scientific">Chitinophaga fulva</name>
    <dbReference type="NCBI Taxonomy" id="2728842"/>
    <lineage>
        <taxon>Bacteria</taxon>
        <taxon>Pseudomonadati</taxon>
        <taxon>Bacteroidota</taxon>
        <taxon>Chitinophagia</taxon>
        <taxon>Chitinophagales</taxon>
        <taxon>Chitinophagaceae</taxon>
        <taxon>Chitinophaga</taxon>
    </lineage>
</organism>
<sequence length="95" mass="10052">MKKTLLAIALFAVSMGAFAKGTKAKETAPKVIEMNVNNTKITVSTKKSALASDGFGFRDGCGNILIVYVSGGTFNQRGHAAFLYAQSHMDANGCF</sequence>
<reference evidence="2 3" key="1">
    <citation type="submission" date="2020-04" db="EMBL/GenBank/DDBJ databases">
        <title>Chitinophaga sp. G-6-1-13 sp. nov., isolated from soil.</title>
        <authorList>
            <person name="Dahal R.H."/>
            <person name="Chaudhary D.K."/>
        </authorList>
    </citation>
    <scope>NUCLEOTIDE SEQUENCE [LARGE SCALE GENOMIC DNA]</scope>
    <source>
        <strain evidence="2 3">G-6-1-13</strain>
    </source>
</reference>
<accession>A0A848GDS2</accession>
<evidence type="ECO:0000313" key="3">
    <source>
        <dbReference type="Proteomes" id="UP000583266"/>
    </source>
</evidence>
<evidence type="ECO:0000256" key="1">
    <source>
        <dbReference type="SAM" id="SignalP"/>
    </source>
</evidence>
<dbReference type="RefSeq" id="WP_169223918.1">
    <property type="nucleotide sequence ID" value="NZ_JABBGC010000001.1"/>
</dbReference>
<dbReference type="EMBL" id="JABBGC010000001">
    <property type="protein sequence ID" value="NML36815.1"/>
    <property type="molecule type" value="Genomic_DNA"/>
</dbReference>
<gene>
    <name evidence="2" type="ORF">HHL17_06365</name>
</gene>
<dbReference type="Proteomes" id="UP000583266">
    <property type="component" value="Unassembled WGS sequence"/>
</dbReference>
<evidence type="ECO:0000313" key="2">
    <source>
        <dbReference type="EMBL" id="NML36815.1"/>
    </source>
</evidence>
<proteinExistence type="predicted"/>
<comment type="caution">
    <text evidence="2">The sequence shown here is derived from an EMBL/GenBank/DDBJ whole genome shotgun (WGS) entry which is preliminary data.</text>
</comment>
<protein>
    <submittedName>
        <fullName evidence="2">Uncharacterized protein</fullName>
    </submittedName>
</protein>
<feature type="chain" id="PRO_5032653881" evidence="1">
    <location>
        <begin position="20"/>
        <end position="95"/>
    </location>
</feature>
<feature type="signal peptide" evidence="1">
    <location>
        <begin position="1"/>
        <end position="19"/>
    </location>
</feature>
<name>A0A848GDS2_9BACT</name>
<dbReference type="AlphaFoldDB" id="A0A848GDS2"/>